<dbReference type="EMBL" id="AHNY02000235">
    <property type="protein sequence ID" value="EMY23577.1"/>
    <property type="molecule type" value="Genomic_DNA"/>
</dbReference>
<dbReference type="Proteomes" id="UP000012220">
    <property type="component" value="Unassembled WGS sequence"/>
</dbReference>
<organism evidence="1 2">
    <name type="scientific">Leptospira interrogans serovar Australis str. 200703203</name>
    <dbReference type="NCBI Taxonomy" id="1085541"/>
    <lineage>
        <taxon>Bacteria</taxon>
        <taxon>Pseudomonadati</taxon>
        <taxon>Spirochaetota</taxon>
        <taxon>Spirochaetia</taxon>
        <taxon>Leptospirales</taxon>
        <taxon>Leptospiraceae</taxon>
        <taxon>Leptospira</taxon>
    </lineage>
</organism>
<evidence type="ECO:0000313" key="2">
    <source>
        <dbReference type="Proteomes" id="UP000012220"/>
    </source>
</evidence>
<accession>N1UFE1</accession>
<protein>
    <submittedName>
        <fullName evidence="1">Uncharacterized protein</fullName>
    </submittedName>
</protein>
<dbReference type="AlphaFoldDB" id="N1UFE1"/>
<comment type="caution">
    <text evidence="1">The sequence shown here is derived from an EMBL/GenBank/DDBJ whole genome shotgun (WGS) entry which is preliminary data.</text>
</comment>
<sequence>MFCVVLDEPFFNSIFPIRKADRVQIDGPFLDDLFSLITHKFIFLSGYFFNSNKSNLNF</sequence>
<reference evidence="1 2" key="1">
    <citation type="submission" date="2013-02" db="EMBL/GenBank/DDBJ databases">
        <authorList>
            <person name="Harkins D.M."/>
            <person name="Durkin A.S."/>
            <person name="Brinkac L.M."/>
            <person name="Haft D.H."/>
            <person name="Selengut J.D."/>
            <person name="Sanka R."/>
            <person name="DePew J."/>
            <person name="Purushe J."/>
            <person name="Picardeau M."/>
            <person name="Werts C."/>
            <person name="Goarant C."/>
            <person name="Vinetz J.M."/>
            <person name="Sutton G.G."/>
            <person name="Nierman W.C."/>
            <person name="Fouts D.E."/>
        </authorList>
    </citation>
    <scope>NUCLEOTIDE SEQUENCE [LARGE SCALE GENOMIC DNA]</scope>
    <source>
        <strain evidence="1 2">200703203</strain>
    </source>
</reference>
<gene>
    <name evidence="1" type="ORF">LEP1GSC115_0330</name>
</gene>
<dbReference type="BioCyc" id="LINT1085541:G11IQ-4311-MONOMER"/>
<proteinExistence type="predicted"/>
<name>N1UFE1_LEPIR</name>
<evidence type="ECO:0000313" key="1">
    <source>
        <dbReference type="EMBL" id="EMY23577.1"/>
    </source>
</evidence>